<reference evidence="9 10" key="1">
    <citation type="journal article" date="2020" name="IScience">
        <title>Genome Sequencing of the Endangered Kingdonia uniflora (Circaeasteraceae, Ranunculales) Reveals Potential Mechanisms of Evolutionary Specialization.</title>
        <authorList>
            <person name="Sun Y."/>
            <person name="Deng T."/>
            <person name="Zhang A."/>
            <person name="Moore M.J."/>
            <person name="Landis J.B."/>
            <person name="Lin N."/>
            <person name="Zhang H."/>
            <person name="Zhang X."/>
            <person name="Huang J."/>
            <person name="Zhang X."/>
            <person name="Sun H."/>
            <person name="Wang H."/>
        </authorList>
    </citation>
    <scope>NUCLEOTIDE SEQUENCE [LARGE SCALE GENOMIC DNA]</scope>
    <source>
        <strain evidence="9">TB1705</strain>
        <tissue evidence="9">Leaf</tissue>
    </source>
</reference>
<dbReference type="InterPro" id="IPR011011">
    <property type="entry name" value="Znf_FYVE_PHD"/>
</dbReference>
<dbReference type="OrthoDB" id="1678912at2759"/>
<dbReference type="GO" id="GO:0008270">
    <property type="term" value="F:zinc ion binding"/>
    <property type="evidence" value="ECO:0007669"/>
    <property type="project" value="UniProtKB-KW"/>
</dbReference>
<dbReference type="SUPFAM" id="SSF57903">
    <property type="entry name" value="FYVE/PHD zinc finger"/>
    <property type="match status" value="2"/>
</dbReference>
<evidence type="ECO:0000313" key="9">
    <source>
        <dbReference type="EMBL" id="KAF6162211.1"/>
    </source>
</evidence>
<gene>
    <name evidence="9" type="ORF">GIB67_008340</name>
</gene>
<evidence type="ECO:0000256" key="3">
    <source>
        <dbReference type="ARBA" id="ARBA00022771"/>
    </source>
</evidence>
<keyword evidence="10" id="KW-1185">Reference proteome</keyword>
<evidence type="ECO:0000256" key="1">
    <source>
        <dbReference type="ARBA" id="ARBA00004123"/>
    </source>
</evidence>
<accession>A0A7J7N4T4</accession>
<evidence type="ECO:0000256" key="4">
    <source>
        <dbReference type="ARBA" id="ARBA00022833"/>
    </source>
</evidence>
<dbReference type="Pfam" id="PF00628">
    <property type="entry name" value="PHD"/>
    <property type="match status" value="1"/>
</dbReference>
<evidence type="ECO:0000256" key="7">
    <source>
        <dbReference type="SAM" id="MobiDB-lite"/>
    </source>
</evidence>
<keyword evidence="5" id="KW-0539">Nucleus</keyword>
<dbReference type="InterPro" id="IPR037869">
    <property type="entry name" value="Spp1/CFP1"/>
</dbReference>
<keyword evidence="3 6" id="KW-0863">Zinc-finger</keyword>
<dbReference type="InterPro" id="IPR013637">
    <property type="entry name" value="Lys_sp_deMease-like_dom"/>
</dbReference>
<sequence>MLHISHVFHMKFKVPFLMMIDRVENAIGKHMSWREQVYAFFNSATKEKTWSALLQLKNLGSEDAFDSPELDMVISEVERVENWITCCRDIVKAFVTEMNPLSVALAKINYTLDRSLQIYQGSIDYKLRDLCVCCSIVFEDEELVVCLKCGDRYHRQCSKSTFANANAAKKCICTYCHYLESGAISRNGCLNMISKGKHPELGMLVQLLSSAKNFCVRSEELDMVQKIVERSLACKAFLTEIVEYSLAYQDKDLSPVSDRLLIALKAVALAGVYDQNSSSLLENALAKYSWKIRVKKVLEGSQKPLMQQIQRILKEGLALKIPSADHFIQKLQEVQGVGLRWADNAKKVASDAGELGLDEVFKLINEGENLSVHLEKELKLLRARSELYCICRKPYDQRAMIACDLCNEWYHFDCINLCGPTPKTYHCPACKTLTGDSLSSPTVNHEERSSSTSDVGPHTPPPQNTRKRKPRKSRSKKPLTDPDLTNKLRDSCGIDQLWWRIRKPLRRTSRKRVEFESLSPFFHSQ</sequence>
<keyword evidence="4" id="KW-0862">Zinc</keyword>
<proteinExistence type="predicted"/>
<dbReference type="SMART" id="SM00249">
    <property type="entry name" value="PHD"/>
    <property type="match status" value="2"/>
</dbReference>
<dbReference type="GO" id="GO:0045893">
    <property type="term" value="P:positive regulation of DNA-templated transcription"/>
    <property type="evidence" value="ECO:0007669"/>
    <property type="project" value="TreeGrafter"/>
</dbReference>
<dbReference type="PROSITE" id="PS01359">
    <property type="entry name" value="ZF_PHD_1"/>
    <property type="match status" value="1"/>
</dbReference>
<evidence type="ECO:0000259" key="8">
    <source>
        <dbReference type="PROSITE" id="PS50016"/>
    </source>
</evidence>
<dbReference type="PROSITE" id="PS50016">
    <property type="entry name" value="ZF_PHD_2"/>
    <property type="match status" value="1"/>
</dbReference>
<comment type="caution">
    <text evidence="9">The sequence shown here is derived from an EMBL/GenBank/DDBJ whole genome shotgun (WGS) entry which is preliminary data.</text>
</comment>
<feature type="compositionally biased region" description="Basic residues" evidence="7">
    <location>
        <begin position="465"/>
        <end position="477"/>
    </location>
</feature>
<dbReference type="Pfam" id="PF08429">
    <property type="entry name" value="PLU-1"/>
    <property type="match status" value="1"/>
</dbReference>
<feature type="compositionally biased region" description="Basic and acidic residues" evidence="7">
    <location>
        <begin position="478"/>
        <end position="487"/>
    </location>
</feature>
<evidence type="ECO:0000313" key="10">
    <source>
        <dbReference type="Proteomes" id="UP000541444"/>
    </source>
</evidence>
<dbReference type="EMBL" id="JACGCM010001055">
    <property type="protein sequence ID" value="KAF6162211.1"/>
    <property type="molecule type" value="Genomic_DNA"/>
</dbReference>
<feature type="region of interest" description="Disordered" evidence="7">
    <location>
        <begin position="437"/>
        <end position="487"/>
    </location>
</feature>
<dbReference type="AlphaFoldDB" id="A0A7J7N4T4"/>
<evidence type="ECO:0000256" key="5">
    <source>
        <dbReference type="ARBA" id="ARBA00023242"/>
    </source>
</evidence>
<dbReference type="InterPro" id="IPR019787">
    <property type="entry name" value="Znf_PHD-finger"/>
</dbReference>
<protein>
    <recommendedName>
        <fullName evidence="8">PHD-type domain-containing protein</fullName>
    </recommendedName>
</protein>
<keyword evidence="2" id="KW-0479">Metal-binding</keyword>
<dbReference type="GO" id="GO:0048188">
    <property type="term" value="C:Set1C/COMPASS complex"/>
    <property type="evidence" value="ECO:0007669"/>
    <property type="project" value="InterPro"/>
</dbReference>
<organism evidence="9 10">
    <name type="scientific">Kingdonia uniflora</name>
    <dbReference type="NCBI Taxonomy" id="39325"/>
    <lineage>
        <taxon>Eukaryota</taxon>
        <taxon>Viridiplantae</taxon>
        <taxon>Streptophyta</taxon>
        <taxon>Embryophyta</taxon>
        <taxon>Tracheophyta</taxon>
        <taxon>Spermatophyta</taxon>
        <taxon>Magnoliopsida</taxon>
        <taxon>Ranunculales</taxon>
        <taxon>Circaeasteraceae</taxon>
        <taxon>Kingdonia</taxon>
    </lineage>
</organism>
<dbReference type="InterPro" id="IPR019786">
    <property type="entry name" value="Zinc_finger_PHD-type_CS"/>
</dbReference>
<dbReference type="Proteomes" id="UP000541444">
    <property type="component" value="Unassembled WGS sequence"/>
</dbReference>
<dbReference type="Gene3D" id="2.60.120.650">
    <property type="entry name" value="Cupin"/>
    <property type="match status" value="1"/>
</dbReference>
<feature type="domain" description="PHD-type" evidence="8">
    <location>
        <begin position="386"/>
        <end position="433"/>
    </location>
</feature>
<name>A0A7J7N4T4_9MAGN</name>
<comment type="subcellular location">
    <subcellularLocation>
        <location evidence="1">Nucleus</location>
    </subcellularLocation>
</comment>
<dbReference type="InterPro" id="IPR001965">
    <property type="entry name" value="Znf_PHD"/>
</dbReference>
<evidence type="ECO:0000256" key="2">
    <source>
        <dbReference type="ARBA" id="ARBA00022723"/>
    </source>
</evidence>
<dbReference type="PANTHER" id="PTHR46174:SF1">
    <property type="entry name" value="CXXC-TYPE ZINC FINGER PROTEIN 1"/>
    <property type="match status" value="1"/>
</dbReference>
<dbReference type="PANTHER" id="PTHR46174">
    <property type="entry name" value="CXXC-TYPE ZINC FINGER PROTEIN 1"/>
    <property type="match status" value="1"/>
</dbReference>
<evidence type="ECO:0000256" key="6">
    <source>
        <dbReference type="PROSITE-ProRule" id="PRU00146"/>
    </source>
</evidence>